<dbReference type="AlphaFoldDB" id="A0A382IF82"/>
<evidence type="ECO:0000256" key="8">
    <source>
        <dbReference type="ARBA" id="ARBA00023080"/>
    </source>
</evidence>
<evidence type="ECO:0000256" key="1">
    <source>
        <dbReference type="ARBA" id="ARBA00001946"/>
    </source>
</evidence>
<evidence type="ECO:0000256" key="5">
    <source>
        <dbReference type="ARBA" id="ARBA00022741"/>
    </source>
</evidence>
<gene>
    <name evidence="17" type="ORF">METZ01_LOCUS250407</name>
</gene>
<evidence type="ECO:0000256" key="4">
    <source>
        <dbReference type="ARBA" id="ARBA00022723"/>
    </source>
</evidence>
<dbReference type="NCBIfam" id="TIGR00042">
    <property type="entry name" value="RdgB/HAM1 family non-canonical purine NTP pyrophosphatase"/>
    <property type="match status" value="1"/>
</dbReference>
<comment type="catalytic activity">
    <reaction evidence="9">
        <text>dITP + H2O = dIMP + diphosphate + H(+)</text>
        <dbReference type="Rhea" id="RHEA:28342"/>
        <dbReference type="ChEBI" id="CHEBI:15377"/>
        <dbReference type="ChEBI" id="CHEBI:15378"/>
        <dbReference type="ChEBI" id="CHEBI:33019"/>
        <dbReference type="ChEBI" id="CHEBI:61194"/>
        <dbReference type="ChEBI" id="CHEBI:61382"/>
        <dbReference type="EC" id="3.6.1.66"/>
    </reaction>
</comment>
<keyword evidence="4" id="KW-0479">Metal-binding</keyword>
<dbReference type="GO" id="GO:0035870">
    <property type="term" value="F:dITP diphosphatase activity"/>
    <property type="evidence" value="ECO:0007669"/>
    <property type="project" value="UniProtKB-ARBA"/>
</dbReference>
<reference evidence="17" key="1">
    <citation type="submission" date="2018-05" db="EMBL/GenBank/DDBJ databases">
        <authorList>
            <person name="Lanie J.A."/>
            <person name="Ng W.-L."/>
            <person name="Kazmierczak K.M."/>
            <person name="Andrzejewski T.M."/>
            <person name="Davidsen T.M."/>
            <person name="Wayne K.J."/>
            <person name="Tettelin H."/>
            <person name="Glass J.I."/>
            <person name="Rusch D."/>
            <person name="Podicherti R."/>
            <person name="Tsui H.-C.T."/>
            <person name="Winkler M.E."/>
        </authorList>
    </citation>
    <scope>NUCLEOTIDE SEQUENCE</scope>
</reference>
<dbReference type="GO" id="GO:0036222">
    <property type="term" value="F:XTP diphosphatase activity"/>
    <property type="evidence" value="ECO:0007669"/>
    <property type="project" value="UniProtKB-ARBA"/>
</dbReference>
<comment type="subunit">
    <text evidence="3">Homodimer.</text>
</comment>
<dbReference type="Gene3D" id="3.90.950.10">
    <property type="match status" value="1"/>
</dbReference>
<sequence length="200" mass="23126">MKPKKIINIIIGTNNLGKLREIKDLLPKSTKIYSPKNLKFKSPKENGTSFKENSMIKAKYFSKKTKMICLADDSGLEIDILNKKPGIFSSRWSGPKNNFNIAIKKVFKELKKKDQNWKNKKISARFICVLTLYWPNGKNFSATGKIEGFISSNKKGKNGFGYDPIFVPLNKRITFAQMKSKEKFKIDHRFNAFKKIKKFF</sequence>
<evidence type="ECO:0000256" key="6">
    <source>
        <dbReference type="ARBA" id="ARBA00022801"/>
    </source>
</evidence>
<evidence type="ECO:0000256" key="15">
    <source>
        <dbReference type="ARBA" id="ARBA00083186"/>
    </source>
</evidence>
<keyword evidence="7" id="KW-0460">Magnesium</keyword>
<dbReference type="EMBL" id="UINC01066637">
    <property type="protein sequence ID" value="SVB97553.1"/>
    <property type="molecule type" value="Genomic_DNA"/>
</dbReference>
<comment type="cofactor">
    <cofactor evidence="1">
        <name>Mg(2+)</name>
        <dbReference type="ChEBI" id="CHEBI:18420"/>
    </cofactor>
</comment>
<dbReference type="InterPro" id="IPR029001">
    <property type="entry name" value="ITPase-like_fam"/>
</dbReference>
<protein>
    <recommendedName>
        <fullName evidence="12">dITP/XTP pyrophosphatase</fullName>
        <ecNumber evidence="11">3.6.1.66</ecNumber>
    </recommendedName>
    <alternativeName>
        <fullName evidence="13">Non-canonical purine NTP pyrophosphatase</fullName>
    </alternativeName>
    <alternativeName>
        <fullName evidence="14">Non-standard purine NTP pyrophosphatase</fullName>
    </alternativeName>
    <alternativeName>
        <fullName evidence="16">Nucleoside-triphosphate diphosphatase</fullName>
    </alternativeName>
    <alternativeName>
        <fullName evidence="15">Nucleoside-triphosphate pyrophosphatase</fullName>
    </alternativeName>
</protein>
<evidence type="ECO:0000256" key="13">
    <source>
        <dbReference type="ARBA" id="ARBA00075987"/>
    </source>
</evidence>
<evidence type="ECO:0000256" key="14">
    <source>
        <dbReference type="ARBA" id="ARBA00078805"/>
    </source>
</evidence>
<name>A0A382IF82_9ZZZZ</name>
<organism evidence="17">
    <name type="scientific">marine metagenome</name>
    <dbReference type="NCBI Taxonomy" id="408172"/>
    <lineage>
        <taxon>unclassified sequences</taxon>
        <taxon>metagenomes</taxon>
        <taxon>ecological metagenomes</taxon>
    </lineage>
</organism>
<dbReference type="InterPro" id="IPR002637">
    <property type="entry name" value="RdgB/HAM1"/>
</dbReference>
<dbReference type="PANTHER" id="PTHR11067:SF9">
    <property type="entry name" value="INOSINE TRIPHOSPHATE PYROPHOSPHATASE"/>
    <property type="match status" value="1"/>
</dbReference>
<dbReference type="GO" id="GO:0036220">
    <property type="term" value="F:ITP diphosphatase activity"/>
    <property type="evidence" value="ECO:0007669"/>
    <property type="project" value="UniProtKB-EC"/>
</dbReference>
<keyword evidence="8" id="KW-0546">Nucleotide metabolism</keyword>
<evidence type="ECO:0000256" key="2">
    <source>
        <dbReference type="ARBA" id="ARBA00008023"/>
    </source>
</evidence>
<dbReference type="Pfam" id="PF01725">
    <property type="entry name" value="Ham1p_like"/>
    <property type="match status" value="1"/>
</dbReference>
<dbReference type="GO" id="GO:0009117">
    <property type="term" value="P:nucleotide metabolic process"/>
    <property type="evidence" value="ECO:0007669"/>
    <property type="project" value="UniProtKB-KW"/>
</dbReference>
<dbReference type="SUPFAM" id="SSF52972">
    <property type="entry name" value="ITPase-like"/>
    <property type="match status" value="1"/>
</dbReference>
<dbReference type="FunFam" id="3.90.950.10:FF:000001">
    <property type="entry name" value="dITP/XTP pyrophosphatase"/>
    <property type="match status" value="1"/>
</dbReference>
<dbReference type="PANTHER" id="PTHR11067">
    <property type="entry name" value="INOSINE TRIPHOSPHATE PYROPHOSPHATASE/HAM1 PROTEIN"/>
    <property type="match status" value="1"/>
</dbReference>
<dbReference type="GO" id="GO:0000166">
    <property type="term" value="F:nucleotide binding"/>
    <property type="evidence" value="ECO:0007669"/>
    <property type="project" value="UniProtKB-KW"/>
</dbReference>
<evidence type="ECO:0000256" key="7">
    <source>
        <dbReference type="ARBA" id="ARBA00022842"/>
    </source>
</evidence>
<evidence type="ECO:0000256" key="12">
    <source>
        <dbReference type="ARBA" id="ARBA00071289"/>
    </source>
</evidence>
<evidence type="ECO:0000256" key="11">
    <source>
        <dbReference type="ARBA" id="ARBA00066468"/>
    </source>
</evidence>
<accession>A0A382IF82</accession>
<evidence type="ECO:0000256" key="3">
    <source>
        <dbReference type="ARBA" id="ARBA00011738"/>
    </source>
</evidence>
<dbReference type="CDD" id="cd00515">
    <property type="entry name" value="HAM1"/>
    <property type="match status" value="1"/>
</dbReference>
<evidence type="ECO:0000256" key="10">
    <source>
        <dbReference type="ARBA" id="ARBA00052017"/>
    </source>
</evidence>
<dbReference type="EC" id="3.6.1.66" evidence="11"/>
<evidence type="ECO:0000256" key="16">
    <source>
        <dbReference type="ARBA" id="ARBA00083635"/>
    </source>
</evidence>
<evidence type="ECO:0000256" key="9">
    <source>
        <dbReference type="ARBA" id="ARBA00051875"/>
    </source>
</evidence>
<dbReference type="GO" id="GO:0009146">
    <property type="term" value="P:purine nucleoside triphosphate catabolic process"/>
    <property type="evidence" value="ECO:0007669"/>
    <property type="project" value="UniProtKB-ARBA"/>
</dbReference>
<evidence type="ECO:0000313" key="17">
    <source>
        <dbReference type="EMBL" id="SVB97553.1"/>
    </source>
</evidence>
<dbReference type="GO" id="GO:0046872">
    <property type="term" value="F:metal ion binding"/>
    <property type="evidence" value="ECO:0007669"/>
    <property type="project" value="UniProtKB-KW"/>
</dbReference>
<dbReference type="GO" id="GO:0005829">
    <property type="term" value="C:cytosol"/>
    <property type="evidence" value="ECO:0007669"/>
    <property type="project" value="TreeGrafter"/>
</dbReference>
<proteinExistence type="inferred from homology"/>
<keyword evidence="6" id="KW-0378">Hydrolase</keyword>
<keyword evidence="5" id="KW-0547">Nucleotide-binding</keyword>
<comment type="similarity">
    <text evidence="2">Belongs to the HAM1 NTPase family.</text>
</comment>
<comment type="catalytic activity">
    <reaction evidence="10">
        <text>XTP + H2O = XMP + diphosphate + H(+)</text>
        <dbReference type="Rhea" id="RHEA:28610"/>
        <dbReference type="ChEBI" id="CHEBI:15377"/>
        <dbReference type="ChEBI" id="CHEBI:15378"/>
        <dbReference type="ChEBI" id="CHEBI:33019"/>
        <dbReference type="ChEBI" id="CHEBI:57464"/>
        <dbReference type="ChEBI" id="CHEBI:61314"/>
        <dbReference type="EC" id="3.6.1.66"/>
    </reaction>
</comment>